<evidence type="ECO:0000313" key="3">
    <source>
        <dbReference type="Proteomes" id="UP000001075"/>
    </source>
</evidence>
<protein>
    <submittedName>
        <fullName evidence="2">Uncharacterized protein</fullName>
    </submittedName>
</protein>
<name>G3IPX7_CRIGR</name>
<reference evidence="3" key="1">
    <citation type="journal article" date="2011" name="Nat. Biotechnol.">
        <title>The genomic sequence of the Chinese hamster ovary (CHO)-K1 cell line.</title>
        <authorList>
            <person name="Xu X."/>
            <person name="Nagarajan H."/>
            <person name="Lewis N.E."/>
            <person name="Pan S."/>
            <person name="Cai Z."/>
            <person name="Liu X."/>
            <person name="Chen W."/>
            <person name="Xie M."/>
            <person name="Wang W."/>
            <person name="Hammond S."/>
            <person name="Andersen M.R."/>
            <person name="Neff N."/>
            <person name="Passarelli B."/>
            <person name="Koh W."/>
            <person name="Fan H.C."/>
            <person name="Wang J."/>
            <person name="Gui Y."/>
            <person name="Lee K.H."/>
            <person name="Betenbaugh M.J."/>
            <person name="Quake S.R."/>
            <person name="Famili I."/>
            <person name="Palsson B.O."/>
            <person name="Wang J."/>
        </authorList>
    </citation>
    <scope>NUCLEOTIDE SEQUENCE [LARGE SCALE GENOMIC DNA]</scope>
    <source>
        <strain evidence="3">CHO K1 cell line</strain>
    </source>
</reference>
<dbReference type="EMBL" id="JH018293">
    <property type="protein sequence ID" value="EGV91295.1"/>
    <property type="molecule type" value="Genomic_DNA"/>
</dbReference>
<accession>G3IPX7</accession>
<dbReference type="InParanoid" id="G3IPX7"/>
<sequence>MLNRANNGSGPKPWRAVALYPDNQLFSPKSPKTAVCSSGMNPWASAGKDQKGKNNNNNSESWTVWEYDHFNNPYVFLGGFVF</sequence>
<organism evidence="2 3">
    <name type="scientific">Cricetulus griseus</name>
    <name type="common">Chinese hamster</name>
    <name type="synonym">Cricetulus barabensis griseus</name>
    <dbReference type="NCBI Taxonomy" id="10029"/>
    <lineage>
        <taxon>Eukaryota</taxon>
        <taxon>Metazoa</taxon>
        <taxon>Chordata</taxon>
        <taxon>Craniata</taxon>
        <taxon>Vertebrata</taxon>
        <taxon>Euteleostomi</taxon>
        <taxon>Mammalia</taxon>
        <taxon>Eutheria</taxon>
        <taxon>Euarchontoglires</taxon>
        <taxon>Glires</taxon>
        <taxon>Rodentia</taxon>
        <taxon>Myomorpha</taxon>
        <taxon>Muroidea</taxon>
        <taxon>Cricetidae</taxon>
        <taxon>Cricetinae</taxon>
        <taxon>Cricetulus</taxon>
    </lineage>
</organism>
<proteinExistence type="predicted"/>
<gene>
    <name evidence="2" type="ORF">I79_026062</name>
</gene>
<evidence type="ECO:0000256" key="1">
    <source>
        <dbReference type="SAM" id="MobiDB-lite"/>
    </source>
</evidence>
<feature type="region of interest" description="Disordered" evidence="1">
    <location>
        <begin position="31"/>
        <end position="58"/>
    </location>
</feature>
<dbReference type="Proteomes" id="UP000001075">
    <property type="component" value="Unassembled WGS sequence"/>
</dbReference>
<dbReference type="AlphaFoldDB" id="G3IPX7"/>
<evidence type="ECO:0000313" key="2">
    <source>
        <dbReference type="EMBL" id="EGV91295.1"/>
    </source>
</evidence>